<evidence type="ECO:0000313" key="2">
    <source>
        <dbReference type="Proteomes" id="UP000267029"/>
    </source>
</evidence>
<sequence length="428" mass="47845">MDARSISSPSLIIHVIVNHSTDINACLQDPTINATFSHFLLTVIEAHGLHKEAFDFSEYTKLGRFIQLMLRFVRQGHSDVLELLATLSGSIIETSFRLQVPKTTLLSKEFFETSQFVSPFLANLLGRYISITACLGDPILHRYQLSSTSVYNGDARAQELAVHVFSCLFNYSPITLKQASNEEPLPRFSSPPHFLSEHSYQLLVAACHWLRYVSGSDRFTCSPKIGEIWLTYLKQIQNAALAFKPDDTTLNFNICVSCLHLLSLRHRSSVSSPMSAEHTFMDELSRLSIQLAEKDYRLAVEHSPIVNTCDHLKLFQELLSALAPDCIHFIRDTLVPDSSQDSIPPKSSIRSVNTRLNEAGIRAWCFLADRLARLTSLHKRVVELPKPGTESVGIPDTPTSDLFTMVAFCLAPLFLAGNSTCSLSVCHF</sequence>
<dbReference type="AlphaFoldDB" id="A0A0R3UC54"/>
<dbReference type="EMBL" id="UXSR01001751">
    <property type="protein sequence ID" value="VDD78500.1"/>
    <property type="molecule type" value="Genomic_DNA"/>
</dbReference>
<keyword evidence="2" id="KW-1185">Reference proteome</keyword>
<gene>
    <name evidence="1" type="ORF">MCOS_LOCUS4503</name>
</gene>
<reference evidence="1 2" key="1">
    <citation type="submission" date="2018-10" db="EMBL/GenBank/DDBJ databases">
        <authorList>
            <consortium name="Pathogen Informatics"/>
        </authorList>
    </citation>
    <scope>NUCLEOTIDE SEQUENCE [LARGE SCALE GENOMIC DNA]</scope>
</reference>
<dbReference type="OrthoDB" id="6259343at2759"/>
<organism evidence="1 2">
    <name type="scientific">Mesocestoides corti</name>
    <name type="common">Flatworm</name>
    <dbReference type="NCBI Taxonomy" id="53468"/>
    <lineage>
        <taxon>Eukaryota</taxon>
        <taxon>Metazoa</taxon>
        <taxon>Spiralia</taxon>
        <taxon>Lophotrochozoa</taxon>
        <taxon>Platyhelminthes</taxon>
        <taxon>Cestoda</taxon>
        <taxon>Eucestoda</taxon>
        <taxon>Cyclophyllidea</taxon>
        <taxon>Mesocestoididae</taxon>
        <taxon>Mesocestoides</taxon>
    </lineage>
</organism>
<proteinExistence type="predicted"/>
<protein>
    <submittedName>
        <fullName evidence="1">Uncharacterized protein</fullName>
    </submittedName>
</protein>
<dbReference type="Proteomes" id="UP000267029">
    <property type="component" value="Unassembled WGS sequence"/>
</dbReference>
<name>A0A0R3UC54_MESCO</name>
<evidence type="ECO:0000313" key="1">
    <source>
        <dbReference type="EMBL" id="VDD78500.1"/>
    </source>
</evidence>
<accession>A0A0R3UC54</accession>